<name>A0A017HNA6_9RHOB</name>
<comment type="function">
    <text evidence="1">Thiol-specific peroxidase that catalyzes the reduction of hydrogen peroxide and organic hydroperoxides to water and alcohols, respectively. Plays a role in cell protection against oxidative stress by detoxifying peroxides and as sensor of hydrogen peroxide-mediated signaling events.</text>
</comment>
<keyword evidence="6 15" id="KW-0560">Oxidoreductase</keyword>
<dbReference type="SUPFAM" id="SSF52833">
    <property type="entry name" value="Thioredoxin-like"/>
    <property type="match status" value="1"/>
</dbReference>
<dbReference type="InterPro" id="IPR000866">
    <property type="entry name" value="AhpC/TSA"/>
</dbReference>
<evidence type="ECO:0000256" key="12">
    <source>
        <dbReference type="ARBA" id="ARBA00049091"/>
    </source>
</evidence>
<dbReference type="HOGENOM" id="CLU_042529_14_1_5"/>
<dbReference type="PROSITE" id="PS51352">
    <property type="entry name" value="THIOREDOXIN_2"/>
    <property type="match status" value="1"/>
</dbReference>
<gene>
    <name evidence="15" type="ORF">Rumeso_02587</name>
</gene>
<evidence type="ECO:0000256" key="9">
    <source>
        <dbReference type="ARBA" id="ARBA00032824"/>
    </source>
</evidence>
<organism evidence="15 16">
    <name type="scientific">Rubellimicrobium mesophilum DSM 19309</name>
    <dbReference type="NCBI Taxonomy" id="442562"/>
    <lineage>
        <taxon>Bacteria</taxon>
        <taxon>Pseudomonadati</taxon>
        <taxon>Pseudomonadota</taxon>
        <taxon>Alphaproteobacteria</taxon>
        <taxon>Rhodobacterales</taxon>
        <taxon>Roseobacteraceae</taxon>
        <taxon>Rubellimicrobium</taxon>
    </lineage>
</organism>
<evidence type="ECO:0000256" key="11">
    <source>
        <dbReference type="ARBA" id="ARBA00042639"/>
    </source>
</evidence>
<comment type="caution">
    <text evidence="15">The sequence shown here is derived from an EMBL/GenBank/DDBJ whole genome shotgun (WGS) entry which is preliminary data.</text>
</comment>
<feature type="region of interest" description="Disordered" evidence="13">
    <location>
        <begin position="1"/>
        <end position="25"/>
    </location>
</feature>
<evidence type="ECO:0000256" key="8">
    <source>
        <dbReference type="ARBA" id="ARBA00023284"/>
    </source>
</evidence>
<dbReference type="InterPro" id="IPR013766">
    <property type="entry name" value="Thioredoxin_domain"/>
</dbReference>
<dbReference type="GO" id="GO:0005737">
    <property type="term" value="C:cytoplasm"/>
    <property type="evidence" value="ECO:0007669"/>
    <property type="project" value="TreeGrafter"/>
</dbReference>
<dbReference type="Gene3D" id="3.40.30.10">
    <property type="entry name" value="Glutaredoxin"/>
    <property type="match status" value="1"/>
</dbReference>
<dbReference type="PANTHER" id="PTHR42801:SF4">
    <property type="entry name" value="AHPC_TSA FAMILY PROTEIN"/>
    <property type="match status" value="1"/>
</dbReference>
<dbReference type="GO" id="GO:0034599">
    <property type="term" value="P:cellular response to oxidative stress"/>
    <property type="evidence" value="ECO:0007669"/>
    <property type="project" value="TreeGrafter"/>
</dbReference>
<dbReference type="InterPro" id="IPR036249">
    <property type="entry name" value="Thioredoxin-like_sf"/>
</dbReference>
<keyword evidence="4 15" id="KW-0575">Peroxidase</keyword>
<evidence type="ECO:0000256" key="7">
    <source>
        <dbReference type="ARBA" id="ARBA00023157"/>
    </source>
</evidence>
<dbReference type="Pfam" id="PF00578">
    <property type="entry name" value="AhpC-TSA"/>
    <property type="match status" value="1"/>
</dbReference>
<comment type="subunit">
    <text evidence="2">Monomer.</text>
</comment>
<dbReference type="PANTHER" id="PTHR42801">
    <property type="entry name" value="THIOREDOXIN-DEPENDENT PEROXIDE REDUCTASE"/>
    <property type="match status" value="1"/>
</dbReference>
<protein>
    <recommendedName>
        <fullName evidence="3">thioredoxin-dependent peroxiredoxin</fullName>
        <ecNumber evidence="3">1.11.1.24</ecNumber>
    </recommendedName>
    <alternativeName>
        <fullName evidence="9">Thioredoxin peroxidase</fullName>
    </alternativeName>
    <alternativeName>
        <fullName evidence="11">Thioredoxin-dependent peroxiredoxin Bcp</fullName>
    </alternativeName>
</protein>
<keyword evidence="16" id="KW-1185">Reference proteome</keyword>
<comment type="catalytic activity">
    <reaction evidence="12">
        <text>a hydroperoxide + [thioredoxin]-dithiol = an alcohol + [thioredoxin]-disulfide + H2O</text>
        <dbReference type="Rhea" id="RHEA:62620"/>
        <dbReference type="Rhea" id="RHEA-COMP:10698"/>
        <dbReference type="Rhea" id="RHEA-COMP:10700"/>
        <dbReference type="ChEBI" id="CHEBI:15377"/>
        <dbReference type="ChEBI" id="CHEBI:29950"/>
        <dbReference type="ChEBI" id="CHEBI:30879"/>
        <dbReference type="ChEBI" id="CHEBI:35924"/>
        <dbReference type="ChEBI" id="CHEBI:50058"/>
        <dbReference type="EC" id="1.11.1.24"/>
    </reaction>
</comment>
<evidence type="ECO:0000259" key="14">
    <source>
        <dbReference type="PROSITE" id="PS51352"/>
    </source>
</evidence>
<evidence type="ECO:0000313" key="15">
    <source>
        <dbReference type="EMBL" id="EYD75805.1"/>
    </source>
</evidence>
<dbReference type="AlphaFoldDB" id="A0A017HNA6"/>
<dbReference type="EMBL" id="AOSK01000065">
    <property type="protein sequence ID" value="EYD75805.1"/>
    <property type="molecule type" value="Genomic_DNA"/>
</dbReference>
<evidence type="ECO:0000256" key="5">
    <source>
        <dbReference type="ARBA" id="ARBA00022862"/>
    </source>
</evidence>
<evidence type="ECO:0000256" key="6">
    <source>
        <dbReference type="ARBA" id="ARBA00023002"/>
    </source>
</evidence>
<evidence type="ECO:0000256" key="1">
    <source>
        <dbReference type="ARBA" id="ARBA00003330"/>
    </source>
</evidence>
<dbReference type="EC" id="1.11.1.24" evidence="3"/>
<dbReference type="GO" id="GO:0008379">
    <property type="term" value="F:thioredoxin peroxidase activity"/>
    <property type="evidence" value="ECO:0007669"/>
    <property type="project" value="TreeGrafter"/>
</dbReference>
<dbReference type="InterPro" id="IPR050924">
    <property type="entry name" value="Peroxiredoxin_BCP/PrxQ"/>
</dbReference>
<accession>A0A017HNA6</accession>
<dbReference type="FunFam" id="3.40.30.10:FF:000007">
    <property type="entry name" value="Thioredoxin-dependent thiol peroxidase"/>
    <property type="match status" value="1"/>
</dbReference>
<keyword evidence="7" id="KW-1015">Disulfide bond</keyword>
<dbReference type="PATRIC" id="fig|442562.3.peg.2549"/>
<evidence type="ECO:0000256" key="4">
    <source>
        <dbReference type="ARBA" id="ARBA00022559"/>
    </source>
</evidence>
<keyword evidence="8" id="KW-0676">Redox-active center</keyword>
<sequence length="199" mass="21288">MRNGPPRILSSSRHVHGKGSSQEVTVLGQRSRLREEAPMTVAPGQPAPTFTLPRDGGGTVSLADLRGRHVVLFFYPKDDTAACTLEAQEFTGLQPRFEAAGAAVLGVSTGTVAAKGRFVRKAGLGIPLLADEKGETLRDYGVWQEKTMFGRAYMGIVRTTVLIDPVGDVAQVWTVRKAEGHAQEVLGHFERIAGSAHAG</sequence>
<reference evidence="15 16" key="1">
    <citation type="submission" date="2013-02" db="EMBL/GenBank/DDBJ databases">
        <authorList>
            <person name="Fiebig A."/>
            <person name="Goeker M."/>
            <person name="Klenk H.-P.P."/>
        </authorList>
    </citation>
    <scope>NUCLEOTIDE SEQUENCE [LARGE SCALE GENOMIC DNA]</scope>
    <source>
        <strain evidence="15 16">DSM 19309</strain>
    </source>
</reference>
<dbReference type="GO" id="GO:0045454">
    <property type="term" value="P:cell redox homeostasis"/>
    <property type="evidence" value="ECO:0007669"/>
    <property type="project" value="TreeGrafter"/>
</dbReference>
<dbReference type="CDD" id="cd03017">
    <property type="entry name" value="PRX_BCP"/>
    <property type="match status" value="1"/>
</dbReference>
<evidence type="ECO:0000313" key="16">
    <source>
        <dbReference type="Proteomes" id="UP000019666"/>
    </source>
</evidence>
<comment type="similarity">
    <text evidence="10">Belongs to the peroxiredoxin family. BCP/PrxQ subfamily.</text>
</comment>
<feature type="domain" description="Thioredoxin" evidence="14">
    <location>
        <begin position="41"/>
        <end position="194"/>
    </location>
</feature>
<proteinExistence type="inferred from homology"/>
<dbReference type="STRING" id="442562.Rumeso_02587"/>
<evidence type="ECO:0000256" key="3">
    <source>
        <dbReference type="ARBA" id="ARBA00013017"/>
    </source>
</evidence>
<evidence type="ECO:0000256" key="2">
    <source>
        <dbReference type="ARBA" id="ARBA00011245"/>
    </source>
</evidence>
<dbReference type="Proteomes" id="UP000019666">
    <property type="component" value="Unassembled WGS sequence"/>
</dbReference>
<evidence type="ECO:0000256" key="13">
    <source>
        <dbReference type="SAM" id="MobiDB-lite"/>
    </source>
</evidence>
<evidence type="ECO:0000256" key="10">
    <source>
        <dbReference type="ARBA" id="ARBA00038489"/>
    </source>
</evidence>
<keyword evidence="5" id="KW-0049">Antioxidant</keyword>